<reference evidence="3 4" key="2">
    <citation type="journal article" date="2016" name="Genome Announc.">
        <title>Draft Genome Sequence of a Versatile Hydrocarbon-Degrading Bacterium, Rhodococcus pyridinivorans Strain KG-16, Collected from Oil Fields in India.</title>
        <authorList>
            <person name="Aggarwal R.K."/>
            <person name="Dawar C."/>
            <person name="Phanindranath R."/>
            <person name="Mutnuri L."/>
            <person name="Dayal A.M."/>
        </authorList>
    </citation>
    <scope>NUCLEOTIDE SEQUENCE [LARGE SCALE GENOMIC DNA]</scope>
    <source>
        <strain evidence="3 4">KG-16</strain>
    </source>
</reference>
<keyword evidence="2" id="KW-0812">Transmembrane</keyword>
<name>A0A0V9UJH8_9NOCA</name>
<dbReference type="PANTHER" id="PTHR32309:SF13">
    <property type="entry name" value="FERRIC ENTEROBACTIN TRANSPORT PROTEIN FEPE"/>
    <property type="match status" value="1"/>
</dbReference>
<protein>
    <recommendedName>
        <fullName evidence="5">Polysaccharide chain length determinant N-terminal domain-containing protein</fullName>
    </recommendedName>
</protein>
<feature type="transmembrane region" description="Helical" evidence="2">
    <location>
        <begin position="220"/>
        <end position="241"/>
    </location>
</feature>
<gene>
    <name evidence="3" type="ORF">Z045_13250</name>
</gene>
<dbReference type="GO" id="GO:0004713">
    <property type="term" value="F:protein tyrosine kinase activity"/>
    <property type="evidence" value="ECO:0007669"/>
    <property type="project" value="TreeGrafter"/>
</dbReference>
<dbReference type="Gene3D" id="3.40.50.300">
    <property type="entry name" value="P-loop containing nucleotide triphosphate hydrolases"/>
    <property type="match status" value="1"/>
</dbReference>
<dbReference type="EMBL" id="AZXY01000006">
    <property type="protein sequence ID" value="KSZ58161.1"/>
    <property type="molecule type" value="Genomic_DNA"/>
</dbReference>
<evidence type="ECO:0000313" key="3">
    <source>
        <dbReference type="EMBL" id="KSZ58161.1"/>
    </source>
</evidence>
<accession>A0A0V9UJH8</accession>
<sequence>MTHTNTTTDADTLDTATTVGIQLQRIRHFWPLVLLITLGAVIASAVSTYTAEPSYTGRTVLIVSSPGRVPEEDAVMVRGYIDLFNDPAYQARLRDSTDLPPGTTFEARTAAASSMIFVEATAGTDVGAKDAALALATNFRWDVDAVRRAEKDASLDALRSQLDERRRLLTEGADPAYTTQRIIELETLIQQLQGDSTNQLQILQPDAGIAMSEPSMSRNVLVGLLGGLVLGSVAAVLAALFSPTLGTSHDVHTRTGVNPVVEIPRGGSRRKGRARHLGFVRLATRAGHRQVPRPGTLAVASPTRTPATGQVARAIAEFWAGEGERVVLLHADMHTVTVQERTAADDAVTVRTALVRDLLDDPDAPLNRERFTHLLRRLRADADLVIVEVPPLTEDPFAHSACVVSDRTVLVLDRRSGRVGPTREAVGLLADAELLGAVLVDPRTGSSLVRRLFRRNKRGESLAPVRYERIDNLGPDTTTISSNGHHPDRDAATLLSGKPGATP</sequence>
<organism evidence="3 4">
    <name type="scientific">Rhodococcus pyridinivorans KG-16</name>
    <dbReference type="NCBI Taxonomy" id="1441730"/>
    <lineage>
        <taxon>Bacteria</taxon>
        <taxon>Bacillati</taxon>
        <taxon>Actinomycetota</taxon>
        <taxon>Actinomycetes</taxon>
        <taxon>Mycobacteriales</taxon>
        <taxon>Nocardiaceae</taxon>
        <taxon>Rhodococcus</taxon>
    </lineage>
</organism>
<keyword evidence="2" id="KW-1133">Transmembrane helix</keyword>
<evidence type="ECO:0008006" key="5">
    <source>
        <dbReference type="Google" id="ProtNLM"/>
    </source>
</evidence>
<dbReference type="InterPro" id="IPR050445">
    <property type="entry name" value="Bact_polysacc_biosynth/exp"/>
</dbReference>
<dbReference type="InterPro" id="IPR027417">
    <property type="entry name" value="P-loop_NTPase"/>
</dbReference>
<evidence type="ECO:0000256" key="1">
    <source>
        <dbReference type="SAM" id="MobiDB-lite"/>
    </source>
</evidence>
<feature type="compositionally biased region" description="Polar residues" evidence="1">
    <location>
        <begin position="475"/>
        <end position="484"/>
    </location>
</feature>
<dbReference type="GeneID" id="86863951"/>
<evidence type="ECO:0000313" key="4">
    <source>
        <dbReference type="Proteomes" id="UP000053060"/>
    </source>
</evidence>
<reference evidence="4" key="1">
    <citation type="submission" date="2015-01" db="EMBL/GenBank/DDBJ databases">
        <title>Draft genome sequence of Rhodococcus pyridinivorans strain KG-16, a hydrocarbon-degrading bacterium.</title>
        <authorList>
            <person name="Aggarwal R.K."/>
            <person name="Dawar C."/>
        </authorList>
    </citation>
    <scope>NUCLEOTIDE SEQUENCE [LARGE SCALE GENOMIC DNA]</scope>
    <source>
        <strain evidence="4">KG-16</strain>
    </source>
</reference>
<feature type="region of interest" description="Disordered" evidence="1">
    <location>
        <begin position="473"/>
        <end position="503"/>
    </location>
</feature>
<comment type="caution">
    <text evidence="3">The sequence shown here is derived from an EMBL/GenBank/DDBJ whole genome shotgun (WGS) entry which is preliminary data.</text>
</comment>
<dbReference type="AlphaFoldDB" id="A0A0V9UJH8"/>
<proteinExistence type="predicted"/>
<dbReference type="SUPFAM" id="SSF52540">
    <property type="entry name" value="P-loop containing nucleoside triphosphate hydrolases"/>
    <property type="match status" value="1"/>
</dbReference>
<dbReference type="GO" id="GO:0005886">
    <property type="term" value="C:plasma membrane"/>
    <property type="evidence" value="ECO:0007669"/>
    <property type="project" value="TreeGrafter"/>
</dbReference>
<dbReference type="PATRIC" id="fig|1441730.3.peg.2753"/>
<evidence type="ECO:0000256" key="2">
    <source>
        <dbReference type="SAM" id="Phobius"/>
    </source>
</evidence>
<keyword evidence="2" id="KW-0472">Membrane</keyword>
<feature type="transmembrane region" description="Helical" evidence="2">
    <location>
        <begin position="29"/>
        <end position="49"/>
    </location>
</feature>
<dbReference type="RefSeq" id="WP_060652285.1">
    <property type="nucleotide sequence ID" value="NZ_AZXY01000006.1"/>
</dbReference>
<dbReference type="PANTHER" id="PTHR32309">
    <property type="entry name" value="TYROSINE-PROTEIN KINASE"/>
    <property type="match status" value="1"/>
</dbReference>
<dbReference type="Proteomes" id="UP000053060">
    <property type="component" value="Unassembled WGS sequence"/>
</dbReference>